<organism evidence="3 4">
    <name type="scientific">Algibacter miyuki</name>
    <dbReference type="NCBI Taxonomy" id="1306933"/>
    <lineage>
        <taxon>Bacteria</taxon>
        <taxon>Pseudomonadati</taxon>
        <taxon>Bacteroidota</taxon>
        <taxon>Flavobacteriia</taxon>
        <taxon>Flavobacteriales</taxon>
        <taxon>Flavobacteriaceae</taxon>
        <taxon>Algibacter</taxon>
    </lineage>
</organism>
<comment type="caution">
    <text evidence="3">The sequence shown here is derived from an EMBL/GenBank/DDBJ whole genome shotgun (WGS) entry which is preliminary data.</text>
</comment>
<gene>
    <name evidence="3" type="ORF">ACFFU1_11690</name>
</gene>
<evidence type="ECO:0000313" key="4">
    <source>
        <dbReference type="Proteomes" id="UP001589590"/>
    </source>
</evidence>
<dbReference type="Pfam" id="PF08495">
    <property type="entry name" value="FIST"/>
    <property type="match status" value="1"/>
</dbReference>
<protein>
    <submittedName>
        <fullName evidence="3">FIST signal transduction protein</fullName>
    </submittedName>
</protein>
<accession>A0ABV5H263</accession>
<reference evidence="3 4" key="1">
    <citation type="submission" date="2024-09" db="EMBL/GenBank/DDBJ databases">
        <authorList>
            <person name="Sun Q."/>
            <person name="Mori K."/>
        </authorList>
    </citation>
    <scope>NUCLEOTIDE SEQUENCE [LARGE SCALE GENOMIC DNA]</scope>
    <source>
        <strain evidence="3 4">CECT 8300</strain>
    </source>
</reference>
<dbReference type="InterPro" id="IPR019494">
    <property type="entry name" value="FIST_C"/>
</dbReference>
<dbReference type="PANTHER" id="PTHR40252">
    <property type="entry name" value="BLR0328 PROTEIN"/>
    <property type="match status" value="1"/>
</dbReference>
<dbReference type="RefSeq" id="WP_290271684.1">
    <property type="nucleotide sequence ID" value="NZ_JAUFQP010000013.1"/>
</dbReference>
<evidence type="ECO:0000259" key="2">
    <source>
        <dbReference type="SMART" id="SM01204"/>
    </source>
</evidence>
<dbReference type="Proteomes" id="UP001589590">
    <property type="component" value="Unassembled WGS sequence"/>
</dbReference>
<dbReference type="SMART" id="SM01204">
    <property type="entry name" value="FIST_C"/>
    <property type="match status" value="1"/>
</dbReference>
<name>A0ABV5H263_9FLAO</name>
<dbReference type="PANTHER" id="PTHR40252:SF2">
    <property type="entry name" value="BLR0328 PROTEIN"/>
    <property type="match status" value="1"/>
</dbReference>
<dbReference type="EMBL" id="JBHMFA010000009">
    <property type="protein sequence ID" value="MFB9105566.1"/>
    <property type="molecule type" value="Genomic_DNA"/>
</dbReference>
<dbReference type="SMART" id="SM00897">
    <property type="entry name" value="FIST"/>
    <property type="match status" value="1"/>
</dbReference>
<dbReference type="Pfam" id="PF10442">
    <property type="entry name" value="FIST_C"/>
    <property type="match status" value="1"/>
</dbReference>
<feature type="domain" description="FIST C-domain" evidence="2">
    <location>
        <begin position="216"/>
        <end position="354"/>
    </location>
</feature>
<evidence type="ECO:0000259" key="1">
    <source>
        <dbReference type="SMART" id="SM00897"/>
    </source>
</evidence>
<proteinExistence type="predicted"/>
<evidence type="ECO:0000313" key="3">
    <source>
        <dbReference type="EMBL" id="MFB9105566.1"/>
    </source>
</evidence>
<dbReference type="InterPro" id="IPR013702">
    <property type="entry name" value="FIST_domain_N"/>
</dbReference>
<sequence length="375" mass="40765">MKVNQISIDENNWSVGLDAINIRPSVILLFVSPEFPFRQEFLSKVNLCYPDAIIIGCSTAGEISDITVKDKTISLTAIQFEKTTLKLVSLDVKNSEACKNTGKEIGEMLYNKDLKHVLVLSDGLLQNDVDLVSGLKKTLNNVSATGGFAGDGTNFKKTFVIKNNEILDNTVLALGFYGDSIQVGYGSKGGWDSFGIERLVTKSHKNVLYELDGQPALELYKRLLGEDAKDLPGSGLLFPFKIRSGKNGVPVVRGISGINEEDQSLTFGSNIPQGAYLRLMKGNLDRLINGAEEAATDAVQGFTEASSLAILVSCVGRRLVLRQLVEEEVEVVKEVVGNETSITGFYSYGEIAPVDKATSTELHHQTMTVTTISEC</sequence>
<keyword evidence="4" id="KW-1185">Reference proteome</keyword>
<feature type="domain" description="FIST" evidence="1">
    <location>
        <begin position="23"/>
        <end position="215"/>
    </location>
</feature>